<dbReference type="GO" id="GO:0061630">
    <property type="term" value="F:ubiquitin protein ligase activity"/>
    <property type="evidence" value="ECO:0007669"/>
    <property type="project" value="InterPro"/>
</dbReference>
<keyword evidence="2 4" id="KW-0863">Zinc-finger</keyword>
<dbReference type="PANTHER" id="PTHR47094">
    <property type="entry name" value="ELFLESS, ISOFORM B"/>
    <property type="match status" value="1"/>
</dbReference>
<evidence type="ECO:0000256" key="2">
    <source>
        <dbReference type="ARBA" id="ARBA00022771"/>
    </source>
</evidence>
<keyword evidence="1" id="KW-0479">Metal-binding</keyword>
<dbReference type="SMART" id="SM00184">
    <property type="entry name" value="RING"/>
    <property type="match status" value="1"/>
</dbReference>
<dbReference type="Proteomes" id="UP000027138">
    <property type="component" value="Unassembled WGS sequence"/>
</dbReference>
<keyword evidence="3" id="KW-0862">Zinc</keyword>
<dbReference type="GO" id="GO:0032183">
    <property type="term" value="F:SUMO binding"/>
    <property type="evidence" value="ECO:0007669"/>
    <property type="project" value="TreeGrafter"/>
</dbReference>
<keyword evidence="8" id="KW-1185">Reference proteome</keyword>
<evidence type="ECO:0000259" key="6">
    <source>
        <dbReference type="PROSITE" id="PS50089"/>
    </source>
</evidence>
<evidence type="ECO:0000256" key="4">
    <source>
        <dbReference type="PROSITE-ProRule" id="PRU00175"/>
    </source>
</evidence>
<dbReference type="OrthoDB" id="6105938at2759"/>
<dbReference type="AlphaFoldDB" id="A0A067KT81"/>
<dbReference type="Gene3D" id="3.30.40.10">
    <property type="entry name" value="Zinc/RING finger domain, C3HC4 (zinc finger)"/>
    <property type="match status" value="1"/>
</dbReference>
<dbReference type="PROSITE" id="PS50089">
    <property type="entry name" value="ZF_RING_2"/>
    <property type="match status" value="1"/>
</dbReference>
<dbReference type="InterPro" id="IPR017907">
    <property type="entry name" value="Znf_RING_CS"/>
</dbReference>
<dbReference type="GO" id="GO:0008270">
    <property type="term" value="F:zinc ion binding"/>
    <property type="evidence" value="ECO:0007669"/>
    <property type="project" value="UniProtKB-KW"/>
</dbReference>
<dbReference type="EMBL" id="KK914353">
    <property type="protein sequence ID" value="KDP39342.1"/>
    <property type="molecule type" value="Genomic_DNA"/>
</dbReference>
<evidence type="ECO:0000256" key="3">
    <source>
        <dbReference type="ARBA" id="ARBA00022833"/>
    </source>
</evidence>
<dbReference type="Pfam" id="PF13923">
    <property type="entry name" value="zf-C3HC4_2"/>
    <property type="match status" value="1"/>
</dbReference>
<feature type="domain" description="RING-type" evidence="6">
    <location>
        <begin position="159"/>
        <end position="198"/>
    </location>
</feature>
<reference evidence="7 8" key="1">
    <citation type="journal article" date="2014" name="PLoS ONE">
        <title>Global Analysis of Gene Expression Profiles in Physic Nut (Jatropha curcas L.) Seedlings Exposed to Salt Stress.</title>
        <authorList>
            <person name="Zhang L."/>
            <person name="Zhang C."/>
            <person name="Wu P."/>
            <person name="Chen Y."/>
            <person name="Li M."/>
            <person name="Jiang H."/>
            <person name="Wu G."/>
        </authorList>
    </citation>
    <scope>NUCLEOTIDE SEQUENCE [LARGE SCALE GENOMIC DNA]</scope>
    <source>
        <strain evidence="8">cv. GZQX0401</strain>
        <tissue evidence="7">Young leaves</tissue>
    </source>
</reference>
<dbReference type="InterPro" id="IPR001841">
    <property type="entry name" value="Znf_RING"/>
</dbReference>
<gene>
    <name evidence="7" type="ORF">JCGZ_01099</name>
</gene>
<dbReference type="GO" id="GO:0033768">
    <property type="term" value="C:SUMO-targeted ubiquitin ligase complex"/>
    <property type="evidence" value="ECO:0007669"/>
    <property type="project" value="TreeGrafter"/>
</dbReference>
<dbReference type="PROSITE" id="PS00518">
    <property type="entry name" value="ZF_RING_1"/>
    <property type="match status" value="1"/>
</dbReference>
<dbReference type="STRING" id="180498.A0A067KT81"/>
<evidence type="ECO:0000256" key="1">
    <source>
        <dbReference type="ARBA" id="ARBA00022723"/>
    </source>
</evidence>
<name>A0A067KT81_JATCU</name>
<proteinExistence type="predicted"/>
<organism evidence="7 8">
    <name type="scientific">Jatropha curcas</name>
    <name type="common">Barbados nut</name>
    <dbReference type="NCBI Taxonomy" id="180498"/>
    <lineage>
        <taxon>Eukaryota</taxon>
        <taxon>Viridiplantae</taxon>
        <taxon>Streptophyta</taxon>
        <taxon>Embryophyta</taxon>
        <taxon>Tracheophyta</taxon>
        <taxon>Spermatophyta</taxon>
        <taxon>Magnoliopsida</taxon>
        <taxon>eudicotyledons</taxon>
        <taxon>Gunneridae</taxon>
        <taxon>Pentapetalae</taxon>
        <taxon>rosids</taxon>
        <taxon>fabids</taxon>
        <taxon>Malpighiales</taxon>
        <taxon>Euphorbiaceae</taxon>
        <taxon>Crotonoideae</taxon>
        <taxon>Jatropheae</taxon>
        <taxon>Jatropha</taxon>
    </lineage>
</organism>
<dbReference type="GO" id="GO:0140082">
    <property type="term" value="F:SUMO-ubiquitin ligase activity"/>
    <property type="evidence" value="ECO:0007669"/>
    <property type="project" value="TreeGrafter"/>
</dbReference>
<dbReference type="KEGG" id="jcu:105633151"/>
<dbReference type="InterPro" id="IPR013083">
    <property type="entry name" value="Znf_RING/FYVE/PHD"/>
</dbReference>
<accession>A0A067KT81</accession>
<dbReference type="PANTHER" id="PTHR47094:SF1">
    <property type="entry name" value="RING-TYPE E3 UBIQUITIN TRANSFERASE"/>
    <property type="match status" value="1"/>
</dbReference>
<dbReference type="GO" id="GO:0006511">
    <property type="term" value="P:ubiquitin-dependent protein catabolic process"/>
    <property type="evidence" value="ECO:0007669"/>
    <property type="project" value="TreeGrafter"/>
</dbReference>
<protein>
    <recommendedName>
        <fullName evidence="6">RING-type domain-containing protein</fullName>
    </recommendedName>
</protein>
<dbReference type="InterPro" id="IPR049627">
    <property type="entry name" value="SLX8"/>
</dbReference>
<feature type="region of interest" description="Disordered" evidence="5">
    <location>
        <begin position="125"/>
        <end position="145"/>
    </location>
</feature>
<evidence type="ECO:0000313" key="8">
    <source>
        <dbReference type="Proteomes" id="UP000027138"/>
    </source>
</evidence>
<evidence type="ECO:0000256" key="5">
    <source>
        <dbReference type="SAM" id="MobiDB-lite"/>
    </source>
</evidence>
<sequence>MDSWALNCLEGNLTNAQSRGLNLDIDLNYPLPPQMSALDLSLGLSSYTHSQQVQVQAQAQAHGHQTTNVVEVLDDEVTIISPRAFAEARQNSERNSPHGILRGCADATTLCNNCKRRIPDDSQPCLKPGTSNRKKAKNVSTVQESSQSVPVPEESIFSCPICIGPLIEPTSTKCGHIFCKECLLRSLKSLRSKCPTCRQKVGKRSIFRVYLPTTIE</sequence>
<dbReference type="SUPFAM" id="SSF57850">
    <property type="entry name" value="RING/U-box"/>
    <property type="match status" value="1"/>
</dbReference>
<evidence type="ECO:0000313" key="7">
    <source>
        <dbReference type="EMBL" id="KDP39342.1"/>
    </source>
</evidence>